<evidence type="ECO:0000313" key="4">
    <source>
        <dbReference type="Proteomes" id="UP000198287"/>
    </source>
</evidence>
<gene>
    <name evidence="3" type="ORF">Fcan01_10360</name>
</gene>
<keyword evidence="2" id="KW-0812">Transmembrane</keyword>
<dbReference type="EMBL" id="LNIX01000005">
    <property type="protein sequence ID" value="OXA54275.1"/>
    <property type="molecule type" value="Genomic_DNA"/>
</dbReference>
<feature type="transmembrane region" description="Helical" evidence="2">
    <location>
        <begin position="123"/>
        <end position="148"/>
    </location>
</feature>
<feature type="compositionally biased region" description="Basic residues" evidence="1">
    <location>
        <begin position="301"/>
        <end position="319"/>
    </location>
</feature>
<accession>A0A226E9P0</accession>
<evidence type="ECO:0000256" key="2">
    <source>
        <dbReference type="SAM" id="Phobius"/>
    </source>
</evidence>
<dbReference type="AlphaFoldDB" id="A0A226E9P0"/>
<organism evidence="3 4">
    <name type="scientific">Folsomia candida</name>
    <name type="common">Springtail</name>
    <dbReference type="NCBI Taxonomy" id="158441"/>
    <lineage>
        <taxon>Eukaryota</taxon>
        <taxon>Metazoa</taxon>
        <taxon>Ecdysozoa</taxon>
        <taxon>Arthropoda</taxon>
        <taxon>Hexapoda</taxon>
        <taxon>Collembola</taxon>
        <taxon>Entomobryomorpha</taxon>
        <taxon>Isotomoidea</taxon>
        <taxon>Isotomidae</taxon>
        <taxon>Proisotominae</taxon>
        <taxon>Folsomia</taxon>
    </lineage>
</organism>
<feature type="transmembrane region" description="Helical" evidence="2">
    <location>
        <begin position="68"/>
        <end position="89"/>
    </location>
</feature>
<evidence type="ECO:0000256" key="1">
    <source>
        <dbReference type="SAM" id="MobiDB-lite"/>
    </source>
</evidence>
<sequence>MELTTLPNKFLPLKIFPITRKPRPFPRGLSSQLLPFFKFSRYFARCPVKFESVPNKQQVNYQFKTCSAAFLTTLILAIFLNISLFIGILKYGGVANRDLVLAKDFWPPHNPYNESLKNRVGGFIYGLIWSFAPVAIFVVLIEYLLAFLKAPKLAEWLNNWNVIEDEMLQLGFNRDKITITTFSRYFIPLFEFVPSLVFGSLQMIWIFDIRYPIHCMFSVICCYVPPFCYAIEDSKALLMLKCLQVGFLQKMSPRRSAPVLAPCPPRSNKTTAVNSTAPIQEANVPDEVPVPKVTAPKIKKTKKAAAPKKVPKVAQRKMTRVTAARKNA</sequence>
<feature type="region of interest" description="Disordered" evidence="1">
    <location>
        <begin position="265"/>
        <end position="285"/>
    </location>
</feature>
<feature type="region of interest" description="Disordered" evidence="1">
    <location>
        <begin position="301"/>
        <end position="328"/>
    </location>
</feature>
<feature type="compositionally biased region" description="Polar residues" evidence="1">
    <location>
        <begin position="267"/>
        <end position="278"/>
    </location>
</feature>
<comment type="caution">
    <text evidence="3">The sequence shown here is derived from an EMBL/GenBank/DDBJ whole genome shotgun (WGS) entry which is preliminary data.</text>
</comment>
<keyword evidence="4" id="KW-1185">Reference proteome</keyword>
<keyword evidence="2" id="KW-1133">Transmembrane helix</keyword>
<feature type="transmembrane region" description="Helical" evidence="2">
    <location>
        <begin position="185"/>
        <end position="205"/>
    </location>
</feature>
<dbReference type="Proteomes" id="UP000198287">
    <property type="component" value="Unassembled WGS sequence"/>
</dbReference>
<protein>
    <submittedName>
        <fullName evidence="3">Uncharacterized protein</fullName>
    </submittedName>
</protein>
<dbReference type="OrthoDB" id="8297840at2759"/>
<evidence type="ECO:0000313" key="3">
    <source>
        <dbReference type="EMBL" id="OXA54275.1"/>
    </source>
</evidence>
<name>A0A226E9P0_FOLCA</name>
<keyword evidence="2" id="KW-0472">Membrane</keyword>
<proteinExistence type="predicted"/>
<reference evidence="3 4" key="1">
    <citation type="submission" date="2015-12" db="EMBL/GenBank/DDBJ databases">
        <title>The genome of Folsomia candida.</title>
        <authorList>
            <person name="Faddeeva A."/>
            <person name="Derks M.F."/>
            <person name="Anvar Y."/>
            <person name="Smit S."/>
            <person name="Van Straalen N."/>
            <person name="Roelofs D."/>
        </authorList>
    </citation>
    <scope>NUCLEOTIDE SEQUENCE [LARGE SCALE GENOMIC DNA]</scope>
    <source>
        <strain evidence="3 4">VU population</strain>
        <tissue evidence="3">Whole body</tissue>
    </source>
</reference>